<evidence type="ECO:0000313" key="7">
    <source>
        <dbReference type="Proteomes" id="UP000243217"/>
    </source>
</evidence>
<keyword evidence="7" id="KW-1185">Reference proteome</keyword>
<dbReference type="InterPro" id="IPR011992">
    <property type="entry name" value="EF-hand-dom_pair"/>
</dbReference>
<accession>A0A1V9ZHV0</accession>
<dbReference type="FunFam" id="1.10.238.10:FF:000178">
    <property type="entry name" value="Calmodulin-2 A"/>
    <property type="match status" value="1"/>
</dbReference>
<protein>
    <recommendedName>
        <fullName evidence="2">Calmodulin</fullName>
    </recommendedName>
</protein>
<feature type="domain" description="EF-hand" evidence="5">
    <location>
        <begin position="155"/>
        <end position="190"/>
    </location>
</feature>
<evidence type="ECO:0000256" key="4">
    <source>
        <dbReference type="ARBA" id="ARBA00022837"/>
    </source>
</evidence>
<dbReference type="PANTHER" id="PTHR23048">
    <property type="entry name" value="MYOSIN LIGHT CHAIN 1, 3"/>
    <property type="match status" value="1"/>
</dbReference>
<reference evidence="6 7" key="1">
    <citation type="journal article" date="2014" name="Genome Biol. Evol.">
        <title>The secreted proteins of Achlya hypogyna and Thraustotheca clavata identify the ancestral oomycete secretome and reveal gene acquisitions by horizontal gene transfer.</title>
        <authorList>
            <person name="Misner I."/>
            <person name="Blouin N."/>
            <person name="Leonard G."/>
            <person name="Richards T.A."/>
            <person name="Lane C.E."/>
        </authorList>
    </citation>
    <scope>NUCLEOTIDE SEQUENCE [LARGE SCALE GENOMIC DNA]</scope>
    <source>
        <strain evidence="6 7">ATCC 34112</strain>
    </source>
</reference>
<name>A0A1V9ZHV0_9STRA</name>
<evidence type="ECO:0000256" key="2">
    <source>
        <dbReference type="ARBA" id="ARBA00020786"/>
    </source>
</evidence>
<dbReference type="OrthoDB" id="26525at2759"/>
<dbReference type="Proteomes" id="UP000243217">
    <property type="component" value="Unassembled WGS sequence"/>
</dbReference>
<dbReference type="EMBL" id="JNBS01001899">
    <property type="protein sequence ID" value="OQR97568.1"/>
    <property type="molecule type" value="Genomic_DNA"/>
</dbReference>
<feature type="domain" description="EF-hand" evidence="5">
    <location>
        <begin position="75"/>
        <end position="110"/>
    </location>
</feature>
<keyword evidence="3" id="KW-0677">Repeat</keyword>
<dbReference type="Pfam" id="PF13499">
    <property type="entry name" value="EF-hand_7"/>
    <property type="match status" value="2"/>
</dbReference>
<evidence type="ECO:0000313" key="6">
    <source>
        <dbReference type="EMBL" id="OQR97568.1"/>
    </source>
</evidence>
<organism evidence="6 7">
    <name type="scientific">Thraustotheca clavata</name>
    <dbReference type="NCBI Taxonomy" id="74557"/>
    <lineage>
        <taxon>Eukaryota</taxon>
        <taxon>Sar</taxon>
        <taxon>Stramenopiles</taxon>
        <taxon>Oomycota</taxon>
        <taxon>Saprolegniomycetes</taxon>
        <taxon>Saprolegniales</taxon>
        <taxon>Achlyaceae</taxon>
        <taxon>Thraustotheca</taxon>
    </lineage>
</organism>
<gene>
    <name evidence="6" type="ORF">THRCLA_06908</name>
</gene>
<evidence type="ECO:0000256" key="1">
    <source>
        <dbReference type="ARBA" id="ARBA00005253"/>
    </source>
</evidence>
<dbReference type="InterPro" id="IPR018247">
    <property type="entry name" value="EF_Hand_1_Ca_BS"/>
</dbReference>
<dbReference type="AlphaFoldDB" id="A0A1V9ZHV0"/>
<dbReference type="CDD" id="cd00051">
    <property type="entry name" value="EFh"/>
    <property type="match status" value="2"/>
</dbReference>
<evidence type="ECO:0000256" key="3">
    <source>
        <dbReference type="ARBA" id="ARBA00022737"/>
    </source>
</evidence>
<dbReference type="GO" id="GO:0016460">
    <property type="term" value="C:myosin II complex"/>
    <property type="evidence" value="ECO:0007669"/>
    <property type="project" value="TreeGrafter"/>
</dbReference>
<dbReference type="InterPro" id="IPR050230">
    <property type="entry name" value="CALM/Myosin/TropC-like"/>
</dbReference>
<dbReference type="PROSITE" id="PS50222">
    <property type="entry name" value="EF_HAND_2"/>
    <property type="match status" value="4"/>
</dbReference>
<dbReference type="Gene3D" id="1.10.238.10">
    <property type="entry name" value="EF-hand"/>
    <property type="match status" value="2"/>
</dbReference>
<evidence type="ECO:0000259" key="5">
    <source>
        <dbReference type="PROSITE" id="PS50222"/>
    </source>
</evidence>
<dbReference type="STRING" id="74557.A0A1V9ZHV0"/>
<sequence length="669" mass="76478">MNIADLRKFKDRAKGKTKRKRAIDSSTDSNISDAEYYSKTKIALRTAFDFFDIDCSNSIDIEELGHVLLAVGDEVTVDELNQIMQQIDLDASGQIEFEEFYLLMKERMSSKRVEFRAKTELELRAIFDQMDTDHNGMLDADEFHYALVKQLQIPLTKDEFYAVLDEADTSNDDQIDIDEFTQFMLLIADASRQDDTLENLSSIARSAIKKIARGAPLDPEAQLLSLLGVPTNFRPSITSAAVRLKKHTMEYVLSFPPPDTVYNMAQQGNLAVPPTQTQQEKWAQVENSESKQCQAIVSLKFAKGVPSPYDKRERDVVERKVRVCFFDMSDVSNTITAAGCRRSDGQIIGNIHEIPVACSKKEEDVWNFSKASTNCDDYKFIMRTNMPMDDLFLLIEFIVVLKSISAHEMRQVTVKTKYKVPPPLSAQRSVEMTCCWAKIPLTQLVSKTKQEVIRFDVPLFGGTFLNPVELDEDEILRRRSGWRALAKAFKQYTPPQLQIKSLQISNLPLQDKLCISELPSTIVAPYSSVPIIQDYMALMKSVISTLDNPSHVYTCEPALKLFPRILDNDEVYEVFRNAFNEEMRSSFKTPADRQKKFKDLVLRMWPAFVMPKSRIEIVDEVKEEDQMNGNKLEQTKRLSSMAKGKYSLKDVKEPSIPFHVREVSFERLL</sequence>
<dbReference type="SUPFAM" id="SSF47473">
    <property type="entry name" value="EF-hand"/>
    <property type="match status" value="1"/>
</dbReference>
<proteinExistence type="inferred from homology"/>
<dbReference type="SMART" id="SM00054">
    <property type="entry name" value="EFh"/>
    <property type="match status" value="4"/>
</dbReference>
<dbReference type="InterPro" id="IPR002048">
    <property type="entry name" value="EF_hand_dom"/>
</dbReference>
<comment type="caution">
    <text evidence="6">The sequence shown here is derived from an EMBL/GenBank/DDBJ whole genome shotgun (WGS) entry which is preliminary data.</text>
</comment>
<dbReference type="PANTHER" id="PTHR23048:SF0">
    <property type="entry name" value="CALMODULIN LIKE 3"/>
    <property type="match status" value="1"/>
</dbReference>
<keyword evidence="4" id="KW-0106">Calcium</keyword>
<dbReference type="PROSITE" id="PS00018">
    <property type="entry name" value="EF_HAND_1"/>
    <property type="match status" value="4"/>
</dbReference>
<comment type="similarity">
    <text evidence="1">Belongs to the centrin family.</text>
</comment>
<feature type="domain" description="EF-hand" evidence="5">
    <location>
        <begin position="39"/>
        <end position="74"/>
    </location>
</feature>
<feature type="domain" description="EF-hand" evidence="5">
    <location>
        <begin position="118"/>
        <end position="153"/>
    </location>
</feature>
<dbReference type="GO" id="GO:0005509">
    <property type="term" value="F:calcium ion binding"/>
    <property type="evidence" value="ECO:0007669"/>
    <property type="project" value="InterPro"/>
</dbReference>